<organism evidence="1 2">
    <name type="scientific">Kalanchoe fedtschenkoi</name>
    <name type="common">Lavender scallops</name>
    <name type="synonym">South American air plant</name>
    <dbReference type="NCBI Taxonomy" id="63787"/>
    <lineage>
        <taxon>Eukaryota</taxon>
        <taxon>Viridiplantae</taxon>
        <taxon>Streptophyta</taxon>
        <taxon>Embryophyta</taxon>
        <taxon>Tracheophyta</taxon>
        <taxon>Spermatophyta</taxon>
        <taxon>Magnoliopsida</taxon>
        <taxon>eudicotyledons</taxon>
        <taxon>Gunneridae</taxon>
        <taxon>Pentapetalae</taxon>
        <taxon>Saxifragales</taxon>
        <taxon>Crassulaceae</taxon>
        <taxon>Kalanchoe</taxon>
    </lineage>
</organism>
<sequence>MQTAVVGTKGTVIYRLNFPANAQVYAYSAEIEDLTANETRKFKMTQPYMLDYSNAVVNIAENANGSYNLCEN</sequence>
<reference evidence="1" key="1">
    <citation type="submission" date="2021-01" db="UniProtKB">
        <authorList>
            <consortium name="EnsemblPlants"/>
        </authorList>
    </citation>
    <scope>IDENTIFICATION</scope>
</reference>
<keyword evidence="2" id="KW-1185">Reference proteome</keyword>
<dbReference type="AlphaFoldDB" id="A0A7N0T1L9"/>
<protein>
    <submittedName>
        <fullName evidence="1">Uncharacterized protein</fullName>
    </submittedName>
</protein>
<dbReference type="Gramene" id="Kaladp0017s0039.1.v1.1">
    <property type="protein sequence ID" value="Kaladp0017s0039.1.v1.1.CDS.1"/>
    <property type="gene ID" value="Kaladp0017s0039.v1.1"/>
</dbReference>
<evidence type="ECO:0000313" key="1">
    <source>
        <dbReference type="EnsemblPlants" id="Kaladp0017s0039.1.v1.1.CDS.1"/>
    </source>
</evidence>
<evidence type="ECO:0000313" key="2">
    <source>
        <dbReference type="Proteomes" id="UP000594263"/>
    </source>
</evidence>
<dbReference type="EnsemblPlants" id="Kaladp0017s0039.1.v1.1">
    <property type="protein sequence ID" value="Kaladp0017s0039.1.v1.1.CDS.1"/>
    <property type="gene ID" value="Kaladp0017s0039.v1.1"/>
</dbReference>
<proteinExistence type="predicted"/>
<dbReference type="Proteomes" id="UP000594263">
    <property type="component" value="Unplaced"/>
</dbReference>
<accession>A0A7N0T1L9</accession>
<name>A0A7N0T1L9_KALFE</name>